<feature type="transmembrane region" description="Helical" evidence="1">
    <location>
        <begin position="345"/>
        <end position="365"/>
    </location>
</feature>
<proteinExistence type="predicted"/>
<organism evidence="2 3">
    <name type="scientific">Pleionea mediterranea</name>
    <dbReference type="NCBI Taxonomy" id="523701"/>
    <lineage>
        <taxon>Bacteria</taxon>
        <taxon>Pseudomonadati</taxon>
        <taxon>Pseudomonadota</taxon>
        <taxon>Gammaproteobacteria</taxon>
        <taxon>Oceanospirillales</taxon>
        <taxon>Pleioneaceae</taxon>
        <taxon>Pleionea</taxon>
    </lineage>
</organism>
<keyword evidence="1" id="KW-1133">Transmembrane helix</keyword>
<sequence>MSSHSEYFLVALLLLLFFSALTIGIAIFNKTKSNGLHLYDAYISGLVIYTVGCIFLLIDGFNDDEIFLLSLSVFLFLSSYFFWIINRLSMRVGLSIEQVRNIQTKNKFFLVLSVSFVIVINLIFIYFVYERIIKGHFSGAFALLDIRKTISSGEAGYFYPGIIKQVRDIFAPALIVWLYLYYYGKYRALTLVLVAGLILIAMIFGGQRMPVLVLFLAVLISIFIKKKAEGAYISKVKIFFFSLIPLVLIFCLNVLLGRAGEGEGIFESFFNLVLNLLTRVFATVPQENLHVLPYLSSLDIPAFSLWLSDLSILLPGTQAAFSNELHSYLGGSKQGNAVLGAPVDVFVNAGYIGLVAVPALVFVVLKYLNDILLYKSNPFSIALFIVVFCYLPFCYSLYLFLLNGGLLLCLYGIYNVLVPRKRSG</sequence>
<evidence type="ECO:0000313" key="2">
    <source>
        <dbReference type="EMBL" id="PWK50876.1"/>
    </source>
</evidence>
<comment type="caution">
    <text evidence="2">The sequence shown here is derived from an EMBL/GenBank/DDBJ whole genome shotgun (WGS) entry which is preliminary data.</text>
</comment>
<feature type="transmembrane region" description="Helical" evidence="1">
    <location>
        <begin position="41"/>
        <end position="61"/>
    </location>
</feature>
<dbReference type="RefSeq" id="WP_109763535.1">
    <property type="nucleotide sequence ID" value="NZ_QGGU01000006.1"/>
</dbReference>
<feature type="transmembrane region" description="Helical" evidence="1">
    <location>
        <begin position="210"/>
        <end position="226"/>
    </location>
</feature>
<feature type="transmembrane region" description="Helical" evidence="1">
    <location>
        <begin position="108"/>
        <end position="129"/>
    </location>
</feature>
<keyword evidence="3" id="KW-1185">Reference proteome</keyword>
<dbReference type="Proteomes" id="UP000245790">
    <property type="component" value="Unassembled WGS sequence"/>
</dbReference>
<dbReference type="OrthoDB" id="9839936at2"/>
<dbReference type="EMBL" id="QGGU01000006">
    <property type="protein sequence ID" value="PWK50876.1"/>
    <property type="molecule type" value="Genomic_DNA"/>
</dbReference>
<feature type="transmembrane region" description="Helical" evidence="1">
    <location>
        <begin position="6"/>
        <end position="29"/>
    </location>
</feature>
<feature type="transmembrane region" description="Helical" evidence="1">
    <location>
        <begin position="372"/>
        <end position="393"/>
    </location>
</feature>
<evidence type="ECO:0000313" key="3">
    <source>
        <dbReference type="Proteomes" id="UP000245790"/>
    </source>
</evidence>
<feature type="transmembrane region" description="Helical" evidence="1">
    <location>
        <begin position="67"/>
        <end position="88"/>
    </location>
</feature>
<reference evidence="2 3" key="1">
    <citation type="submission" date="2018-05" db="EMBL/GenBank/DDBJ databases">
        <title>Genomic Encyclopedia of Type Strains, Phase IV (KMG-IV): sequencing the most valuable type-strain genomes for metagenomic binning, comparative biology and taxonomic classification.</title>
        <authorList>
            <person name="Goeker M."/>
        </authorList>
    </citation>
    <scope>NUCLEOTIDE SEQUENCE [LARGE SCALE GENOMIC DNA]</scope>
    <source>
        <strain evidence="2 3">DSM 25350</strain>
    </source>
</reference>
<name>A0A316FT37_9GAMM</name>
<feature type="transmembrane region" description="Helical" evidence="1">
    <location>
        <begin position="238"/>
        <end position="256"/>
    </location>
</feature>
<dbReference type="AlphaFoldDB" id="A0A316FT37"/>
<feature type="transmembrane region" description="Helical" evidence="1">
    <location>
        <begin position="399"/>
        <end position="418"/>
    </location>
</feature>
<evidence type="ECO:0008006" key="4">
    <source>
        <dbReference type="Google" id="ProtNLM"/>
    </source>
</evidence>
<feature type="transmembrane region" description="Helical" evidence="1">
    <location>
        <begin position="162"/>
        <end position="181"/>
    </location>
</feature>
<keyword evidence="1" id="KW-0812">Transmembrane</keyword>
<accession>A0A316FT37</accession>
<protein>
    <recommendedName>
        <fullName evidence="4">Oligosaccharide repeat unit polymerase</fullName>
    </recommendedName>
</protein>
<feature type="transmembrane region" description="Helical" evidence="1">
    <location>
        <begin position="188"/>
        <end position="204"/>
    </location>
</feature>
<evidence type="ECO:0000256" key="1">
    <source>
        <dbReference type="SAM" id="Phobius"/>
    </source>
</evidence>
<keyword evidence="1" id="KW-0472">Membrane</keyword>
<gene>
    <name evidence="2" type="ORF">C8D97_106167</name>
</gene>